<comment type="caution">
    <text evidence="1">The sequence shown here is derived from an EMBL/GenBank/DDBJ whole genome shotgun (WGS) entry which is preliminary data.</text>
</comment>
<dbReference type="Proteomes" id="UP000552045">
    <property type="component" value="Unassembled WGS sequence"/>
</dbReference>
<proteinExistence type="predicted"/>
<name>A0A7Y9ESJ3_9MICO</name>
<dbReference type="RefSeq" id="WP_179430165.1">
    <property type="nucleotide sequence ID" value="NZ_BAABLC010000003.1"/>
</dbReference>
<organism evidence="1 2">
    <name type="scientific">Microbacterium pseudoresistens</name>
    <dbReference type="NCBI Taxonomy" id="640634"/>
    <lineage>
        <taxon>Bacteria</taxon>
        <taxon>Bacillati</taxon>
        <taxon>Actinomycetota</taxon>
        <taxon>Actinomycetes</taxon>
        <taxon>Micrococcales</taxon>
        <taxon>Microbacteriaceae</taxon>
        <taxon>Microbacterium</taxon>
    </lineage>
</organism>
<dbReference type="AlphaFoldDB" id="A0A7Y9ESJ3"/>
<evidence type="ECO:0000313" key="1">
    <source>
        <dbReference type="EMBL" id="NYD52984.1"/>
    </source>
</evidence>
<sequence>MLDGSDAPPTASPYPLPWLVDRRDRSHPVLTNGARPLDFVRVFTGEGVGPARTRLWGRVRAGEQLEICLCDVDRDDVVLTIAWFRPGDGLEYVWRFVV</sequence>
<protein>
    <submittedName>
        <fullName evidence="1">Uncharacterized protein</fullName>
    </submittedName>
</protein>
<reference evidence="1 2" key="1">
    <citation type="submission" date="2020-07" db="EMBL/GenBank/DDBJ databases">
        <title>Sequencing the genomes of 1000 actinobacteria strains.</title>
        <authorList>
            <person name="Klenk H.-P."/>
        </authorList>
    </citation>
    <scope>NUCLEOTIDE SEQUENCE [LARGE SCALE GENOMIC DNA]</scope>
    <source>
        <strain evidence="1 2">DSM 22185</strain>
    </source>
</reference>
<evidence type="ECO:0000313" key="2">
    <source>
        <dbReference type="Proteomes" id="UP000552045"/>
    </source>
</evidence>
<gene>
    <name evidence="1" type="ORF">BKA02_000039</name>
</gene>
<keyword evidence="2" id="KW-1185">Reference proteome</keyword>
<dbReference type="EMBL" id="JACCBH010000001">
    <property type="protein sequence ID" value="NYD52984.1"/>
    <property type="molecule type" value="Genomic_DNA"/>
</dbReference>
<accession>A0A7Y9ESJ3</accession>